<dbReference type="EMBL" id="CP008956">
    <property type="protein sequence ID" value="QJQ03495.1"/>
    <property type="molecule type" value="Genomic_DNA"/>
</dbReference>
<feature type="transmembrane region" description="Helical" evidence="7">
    <location>
        <begin position="389"/>
        <end position="405"/>
    </location>
</feature>
<feature type="transmembrane region" description="Helical" evidence="7">
    <location>
        <begin position="62"/>
        <end position="81"/>
    </location>
</feature>
<feature type="transmembrane region" description="Helical" evidence="7">
    <location>
        <begin position="177"/>
        <end position="196"/>
    </location>
</feature>
<dbReference type="RefSeq" id="WP_017449914.1">
    <property type="nucleotide sequence ID" value="NZ_CP008956.1"/>
</dbReference>
<evidence type="ECO:0000259" key="8">
    <source>
        <dbReference type="PROSITE" id="PS50850"/>
    </source>
</evidence>
<evidence type="ECO:0000256" key="5">
    <source>
        <dbReference type="ARBA" id="ARBA00022989"/>
    </source>
</evidence>
<dbReference type="Pfam" id="PF07690">
    <property type="entry name" value="MFS_1"/>
    <property type="match status" value="1"/>
</dbReference>
<evidence type="ECO:0000313" key="9">
    <source>
        <dbReference type="EMBL" id="QJQ03495.1"/>
    </source>
</evidence>
<feature type="domain" description="Major facilitator superfamily (MFS) profile" evidence="8">
    <location>
        <begin position="12"/>
        <end position="411"/>
    </location>
</feature>
<evidence type="ECO:0000256" key="6">
    <source>
        <dbReference type="ARBA" id="ARBA00023136"/>
    </source>
</evidence>
<organism evidence="9 10">
    <name type="scientific">Herbaspirillum rubrisubalbicans Os34</name>
    <dbReference type="NCBI Taxonomy" id="1235827"/>
    <lineage>
        <taxon>Bacteria</taxon>
        <taxon>Pseudomonadati</taxon>
        <taxon>Pseudomonadota</taxon>
        <taxon>Betaproteobacteria</taxon>
        <taxon>Burkholderiales</taxon>
        <taxon>Oxalobacteraceae</taxon>
        <taxon>Herbaspirillum</taxon>
    </lineage>
</organism>
<sequence length="422" mass="44249">MAGLRARCGQHNLALLLVCQIVTTLGMMTVVPVLPQYVAALSTPLAAGAASSASDAAALMRWSNLALAAPGLGTLCCAPLAGRACARLGYRRVLLLSLLCFVTSMLAMALSQGLALFIAGRLLQGASTIGLVLTIFIGRISSDHSRGRNFGLQESAVAAGSLLGPLLGGVLLDYWSLRPMLLASAVVTGVSGALLWQRLQEPAQTDAATTASGTRYALRHLLRQPLLRNWMLAACLTQAAGFAMLTVFAQFIPLRFSTLQTPGSVIGTLHALGWLATMLASPLWGRANDGGDDGHIRRRFLLATAGCALSSALLMTASQLWMVAVLRLAQGACYAALAQSTLLACLRQLPANAASDFTGLARSVMVLGQLLGPLLVIACAGWLTALQLPWLVSLLFVTAGVLVWSQGKHRLVRDAAHPSQPL</sequence>
<dbReference type="PROSITE" id="PS50850">
    <property type="entry name" value="MFS"/>
    <property type="match status" value="1"/>
</dbReference>
<dbReference type="Gene3D" id="1.20.1250.20">
    <property type="entry name" value="MFS general substrate transporter like domains"/>
    <property type="match status" value="1"/>
</dbReference>
<protein>
    <submittedName>
        <fullName evidence="9">MFS transporter</fullName>
    </submittedName>
</protein>
<feature type="transmembrane region" description="Helical" evidence="7">
    <location>
        <begin position="230"/>
        <end position="252"/>
    </location>
</feature>
<evidence type="ECO:0000256" key="3">
    <source>
        <dbReference type="ARBA" id="ARBA00022475"/>
    </source>
</evidence>
<proteinExistence type="predicted"/>
<feature type="transmembrane region" description="Helical" evidence="7">
    <location>
        <begin position="116"/>
        <end position="138"/>
    </location>
</feature>
<evidence type="ECO:0000256" key="4">
    <source>
        <dbReference type="ARBA" id="ARBA00022692"/>
    </source>
</evidence>
<dbReference type="Proteomes" id="UP000501648">
    <property type="component" value="Chromosome"/>
</dbReference>
<dbReference type="PANTHER" id="PTHR43414">
    <property type="entry name" value="MULTIDRUG RESISTANCE PROTEIN MDTG"/>
    <property type="match status" value="1"/>
</dbReference>
<keyword evidence="2" id="KW-0813">Transport</keyword>
<dbReference type="AlphaFoldDB" id="A0A6M3ZXU6"/>
<comment type="subcellular location">
    <subcellularLocation>
        <location evidence="1">Cell membrane</location>
        <topology evidence="1">Multi-pass membrane protein</topology>
    </subcellularLocation>
</comment>
<dbReference type="PANTHER" id="PTHR43414:SF6">
    <property type="entry name" value="MULTIDRUG RESISTANCE PROTEIN MDTG"/>
    <property type="match status" value="1"/>
</dbReference>
<dbReference type="SUPFAM" id="SSF103473">
    <property type="entry name" value="MFS general substrate transporter"/>
    <property type="match status" value="1"/>
</dbReference>
<keyword evidence="6 7" id="KW-0472">Membrane</keyword>
<gene>
    <name evidence="9" type="ORF">C798_25635</name>
</gene>
<evidence type="ECO:0000313" key="10">
    <source>
        <dbReference type="Proteomes" id="UP000501648"/>
    </source>
</evidence>
<dbReference type="GO" id="GO:0005886">
    <property type="term" value="C:plasma membrane"/>
    <property type="evidence" value="ECO:0007669"/>
    <property type="project" value="UniProtKB-SubCell"/>
</dbReference>
<feature type="transmembrane region" description="Helical" evidence="7">
    <location>
        <begin position="93"/>
        <end position="110"/>
    </location>
</feature>
<dbReference type="GO" id="GO:0022857">
    <property type="term" value="F:transmembrane transporter activity"/>
    <property type="evidence" value="ECO:0007669"/>
    <property type="project" value="InterPro"/>
</dbReference>
<evidence type="ECO:0000256" key="1">
    <source>
        <dbReference type="ARBA" id="ARBA00004651"/>
    </source>
</evidence>
<name>A0A6M3ZXU6_9BURK</name>
<feature type="transmembrane region" description="Helical" evidence="7">
    <location>
        <begin position="150"/>
        <end position="171"/>
    </location>
</feature>
<accession>A0A6M3ZXU6</accession>
<reference evidence="9 10" key="1">
    <citation type="journal article" date="2012" name="J. Bacteriol.">
        <title>Genome sequence of the pathogenic Herbaspirillum seropedicae strain Os34, isolated from rice roots.</title>
        <authorList>
            <person name="Ye W."/>
            <person name="Ye S."/>
            <person name="Liu J."/>
            <person name="Chang S."/>
            <person name="Chen M."/>
            <person name="Zhu B."/>
            <person name="Guo L."/>
            <person name="An Q."/>
        </authorList>
    </citation>
    <scope>NUCLEOTIDE SEQUENCE [LARGE SCALE GENOMIC DNA]</scope>
    <source>
        <strain evidence="9 10">Os34</strain>
    </source>
</reference>
<feature type="transmembrane region" description="Helical" evidence="7">
    <location>
        <begin position="264"/>
        <end position="284"/>
    </location>
</feature>
<keyword evidence="4 7" id="KW-0812">Transmembrane</keyword>
<keyword evidence="3" id="KW-1003">Cell membrane</keyword>
<evidence type="ECO:0000256" key="2">
    <source>
        <dbReference type="ARBA" id="ARBA00022448"/>
    </source>
</evidence>
<dbReference type="InterPro" id="IPR020846">
    <property type="entry name" value="MFS_dom"/>
</dbReference>
<keyword evidence="5 7" id="KW-1133">Transmembrane helix</keyword>
<dbReference type="InterPro" id="IPR036259">
    <property type="entry name" value="MFS_trans_sf"/>
</dbReference>
<dbReference type="InterPro" id="IPR011701">
    <property type="entry name" value="MFS"/>
</dbReference>
<feature type="transmembrane region" description="Helical" evidence="7">
    <location>
        <begin position="12"/>
        <end position="34"/>
    </location>
</feature>
<feature type="transmembrane region" description="Helical" evidence="7">
    <location>
        <begin position="300"/>
        <end position="322"/>
    </location>
</feature>
<evidence type="ECO:0000256" key="7">
    <source>
        <dbReference type="SAM" id="Phobius"/>
    </source>
</evidence>